<dbReference type="PROSITE" id="PS51257">
    <property type="entry name" value="PROKAR_LIPOPROTEIN"/>
    <property type="match status" value="1"/>
</dbReference>
<proteinExistence type="predicted"/>
<dbReference type="AlphaFoldDB" id="A0A2G5PDU0"/>
<keyword evidence="3" id="KW-1185">Reference proteome</keyword>
<dbReference type="EMBL" id="PDCN02000004">
    <property type="protein sequence ID" value="PIB76505.1"/>
    <property type="molecule type" value="Genomic_DNA"/>
</dbReference>
<sequence length="220" mass="23514">MTVTQRNRFRNASVLLVGALLIGGCSTNSADPVVDAAPASTCVAPADGDKAWFAVPPIGDDAPRVWLPEVKGWTQRDAPSPDYQILLENKDMAADGTHPMLTITVTELADKPDPSDALKDFVTGMQAKYAEAGGTAPDGVEAQPADVCGLPARRVTYALPLRDEGTLDVLAMSTAMTVGDEVYIVSMGMHSPVGKDEKYRADARRFQNEWRVVVPGEAQN</sequence>
<gene>
    <name evidence="2" type="ORF">CQY22_005125</name>
</gene>
<dbReference type="Gene3D" id="3.40.1000.10">
    <property type="entry name" value="Mog1/PsbP, alpha/beta/alpha sandwich"/>
    <property type="match status" value="1"/>
</dbReference>
<feature type="chain" id="PRO_5013754445" description="Lipoprotein LpqN" evidence="1">
    <location>
        <begin position="31"/>
        <end position="220"/>
    </location>
</feature>
<name>A0A2G5PDU0_9MYCO</name>
<dbReference type="RefSeq" id="WP_090593025.1">
    <property type="nucleotide sequence ID" value="NZ_CP104302.1"/>
</dbReference>
<dbReference type="STRING" id="85968.GCA_900073015_03561"/>
<evidence type="ECO:0008006" key="4">
    <source>
        <dbReference type="Google" id="ProtNLM"/>
    </source>
</evidence>
<dbReference type="Proteomes" id="UP000230551">
    <property type="component" value="Unassembled WGS sequence"/>
</dbReference>
<evidence type="ECO:0000313" key="3">
    <source>
        <dbReference type="Proteomes" id="UP000230551"/>
    </source>
</evidence>
<organism evidence="2 3">
    <name type="scientific">Mycolicibacterium brumae</name>
    <dbReference type="NCBI Taxonomy" id="85968"/>
    <lineage>
        <taxon>Bacteria</taxon>
        <taxon>Bacillati</taxon>
        <taxon>Actinomycetota</taxon>
        <taxon>Actinomycetes</taxon>
        <taxon>Mycobacteriales</taxon>
        <taxon>Mycobacteriaceae</taxon>
        <taxon>Mycolicibacterium</taxon>
    </lineage>
</organism>
<keyword evidence="1" id="KW-0732">Signal</keyword>
<evidence type="ECO:0000313" key="2">
    <source>
        <dbReference type="EMBL" id="PIB76505.1"/>
    </source>
</evidence>
<feature type="signal peptide" evidence="1">
    <location>
        <begin position="1"/>
        <end position="30"/>
    </location>
</feature>
<evidence type="ECO:0000256" key="1">
    <source>
        <dbReference type="SAM" id="SignalP"/>
    </source>
</evidence>
<reference evidence="2 3" key="1">
    <citation type="journal article" date="2017" name="Infect. Genet. Evol.">
        <title>The new phylogeny of the genus Mycobacterium: The old and the news.</title>
        <authorList>
            <person name="Tortoli E."/>
            <person name="Fedrizzi T."/>
            <person name="Meehan C.J."/>
            <person name="Trovato A."/>
            <person name="Grottola A."/>
            <person name="Giacobazzi E."/>
            <person name="Serpini G.F."/>
            <person name="Tagliazucchi S."/>
            <person name="Fabio A."/>
            <person name="Bettua C."/>
            <person name="Bertorelli R."/>
            <person name="Frascaro F."/>
            <person name="De Sanctis V."/>
            <person name="Pecorari M."/>
            <person name="Jousson O."/>
            <person name="Segata N."/>
            <person name="Cirillo D.M."/>
        </authorList>
    </citation>
    <scope>NUCLEOTIDE SEQUENCE [LARGE SCALE GENOMIC DNA]</scope>
    <source>
        <strain evidence="2 3">CIP1034565</strain>
    </source>
</reference>
<comment type="caution">
    <text evidence="2">The sequence shown here is derived from an EMBL/GenBank/DDBJ whole genome shotgun (WGS) entry which is preliminary data.</text>
</comment>
<protein>
    <recommendedName>
        <fullName evidence="4">Lipoprotein LpqN</fullName>
    </recommendedName>
</protein>
<accession>A0A2G5PDU0</accession>